<dbReference type="AlphaFoldDB" id="A0A5R9QFE0"/>
<evidence type="ECO:0000313" key="3">
    <source>
        <dbReference type="EMBL" id="TLX63513.1"/>
    </source>
</evidence>
<reference evidence="3 4" key="1">
    <citation type="journal article" date="2017" name="Eur. J. Clin. Microbiol. Infect. Dis.">
        <title>Uncommonly isolated clinical Pseudomonas: identification and phylogenetic assignation.</title>
        <authorList>
            <person name="Mulet M."/>
            <person name="Gomila M."/>
            <person name="Ramirez A."/>
            <person name="Cardew S."/>
            <person name="Moore E.R."/>
            <person name="Lalucat J."/>
            <person name="Garcia-Valdes E."/>
        </authorList>
    </citation>
    <scope>NUCLEOTIDE SEQUENCE [LARGE SCALE GENOMIC DNA]</scope>
    <source>
        <strain evidence="3 4">SD129</strain>
    </source>
</reference>
<feature type="transmembrane region" description="Helical" evidence="1">
    <location>
        <begin position="53"/>
        <end position="73"/>
    </location>
</feature>
<keyword evidence="1" id="KW-0812">Transmembrane</keyword>
<evidence type="ECO:0000259" key="2">
    <source>
        <dbReference type="Pfam" id="PF05425"/>
    </source>
</evidence>
<dbReference type="InterPro" id="IPR008457">
    <property type="entry name" value="Cu-R_CopD_dom"/>
</dbReference>
<feature type="transmembrane region" description="Helical" evidence="1">
    <location>
        <begin position="130"/>
        <end position="150"/>
    </location>
</feature>
<keyword evidence="1" id="KW-1133">Transmembrane helix</keyword>
<proteinExistence type="predicted"/>
<sequence length="154" mass="16956">MTAFALLYALHALAALVWVGGMFFAWMILRPAAVATLQAPERLTLWADVLRRFFQWVWVAVLVLPLSGIGLWHMRFAGLDGAPRYVHLMAGLYLVMLALFLRISLLHYPTLNTNVAAGTWPQAGAALGQIRRLVGINLLIGIAVFAAATARPMF</sequence>
<dbReference type="Pfam" id="PF05425">
    <property type="entry name" value="CopD"/>
    <property type="match status" value="1"/>
</dbReference>
<feature type="transmembrane region" description="Helical" evidence="1">
    <location>
        <begin position="85"/>
        <end position="105"/>
    </location>
</feature>
<dbReference type="EMBL" id="QLAG01000011">
    <property type="protein sequence ID" value="TLX63513.1"/>
    <property type="molecule type" value="Genomic_DNA"/>
</dbReference>
<feature type="domain" description="Copper resistance protein D" evidence="2">
    <location>
        <begin position="48"/>
        <end position="149"/>
    </location>
</feature>
<dbReference type="Proteomes" id="UP000306753">
    <property type="component" value="Unassembled WGS sequence"/>
</dbReference>
<keyword evidence="4" id="KW-1185">Reference proteome</keyword>
<evidence type="ECO:0000256" key="1">
    <source>
        <dbReference type="SAM" id="Phobius"/>
    </source>
</evidence>
<gene>
    <name evidence="3" type="ORF">DN820_10475</name>
</gene>
<dbReference type="RefSeq" id="WP_138410191.1">
    <property type="nucleotide sequence ID" value="NZ_QLAE01000047.1"/>
</dbReference>
<organism evidence="3 4">
    <name type="scientific">Stutzerimonas nosocomialis</name>
    <dbReference type="NCBI Taxonomy" id="1056496"/>
    <lineage>
        <taxon>Bacteria</taxon>
        <taxon>Pseudomonadati</taxon>
        <taxon>Pseudomonadota</taxon>
        <taxon>Gammaproteobacteria</taxon>
        <taxon>Pseudomonadales</taxon>
        <taxon>Pseudomonadaceae</taxon>
        <taxon>Stutzerimonas</taxon>
    </lineage>
</organism>
<dbReference type="GO" id="GO:0016020">
    <property type="term" value="C:membrane"/>
    <property type="evidence" value="ECO:0007669"/>
    <property type="project" value="InterPro"/>
</dbReference>
<evidence type="ECO:0000313" key="4">
    <source>
        <dbReference type="Proteomes" id="UP000306753"/>
    </source>
</evidence>
<accession>A0A5R9QFE0</accession>
<name>A0A5R9QFE0_9GAMM</name>
<comment type="caution">
    <text evidence="3">The sequence shown here is derived from an EMBL/GenBank/DDBJ whole genome shotgun (WGS) entry which is preliminary data.</text>
</comment>
<protein>
    <recommendedName>
        <fullName evidence="2">Copper resistance protein D domain-containing protein</fullName>
    </recommendedName>
</protein>
<dbReference type="OrthoDB" id="8419862at2"/>
<keyword evidence="1" id="KW-0472">Membrane</keyword>